<dbReference type="InterPro" id="IPR018821">
    <property type="entry name" value="DUF294_put_nucleoTrafse_sb-bd"/>
</dbReference>
<dbReference type="InterPro" id="IPR005105">
    <property type="entry name" value="GlnD_Uridyltrans_N"/>
</dbReference>
<proteinExistence type="predicted"/>
<evidence type="ECO:0000313" key="6">
    <source>
        <dbReference type="Proteomes" id="UP000631300"/>
    </source>
</evidence>
<evidence type="ECO:0000256" key="2">
    <source>
        <dbReference type="PROSITE-ProRule" id="PRU00703"/>
    </source>
</evidence>
<dbReference type="PANTHER" id="PTHR48108:SF31">
    <property type="entry name" value="CBS DOMAIN AND CYCLIC NUCLEOTIDE-REGULATED NUCLEOTIDYLTRANSFERASE"/>
    <property type="match status" value="1"/>
</dbReference>
<dbReference type="Pfam" id="PF00571">
    <property type="entry name" value="CBS"/>
    <property type="match status" value="2"/>
</dbReference>
<feature type="domain" description="CBS" evidence="4">
    <location>
        <begin position="153"/>
        <end position="209"/>
    </location>
</feature>
<dbReference type="SUPFAM" id="SSF54631">
    <property type="entry name" value="CBS-domain pair"/>
    <property type="match status" value="1"/>
</dbReference>
<feature type="domain" description="CBS" evidence="4">
    <location>
        <begin position="217"/>
        <end position="274"/>
    </location>
</feature>
<reference evidence="5" key="2">
    <citation type="submission" date="2020-09" db="EMBL/GenBank/DDBJ databases">
        <authorList>
            <person name="Sun Q."/>
            <person name="Kim S."/>
        </authorList>
    </citation>
    <scope>NUCLEOTIDE SEQUENCE</scope>
    <source>
        <strain evidence="5">KCTC 22164</strain>
    </source>
</reference>
<dbReference type="Pfam" id="PF10335">
    <property type="entry name" value="DUF294_C"/>
    <property type="match status" value="1"/>
</dbReference>
<sequence>MSAMAQQVKDFLTVSAPFDSLSDDQQQKLCKGASLLYLTQDNISDVTGAHKGRVFLIQNGQFSVKDSSDSERHLSEGDFFGYPAVMDNTRYPLTVSVDKPGLVFSFTAEAFAHTLSIPDVNAFFENSRQNALQNQALAASNSMWLYKALADVIDNAPVTAIESTSIQQAASVMTEQRVSSLLITSDNKLSGIVTDRDLRSRVVASGIDVDLPVSEIMTANPARIANNRTMFDAMALMSEKNIHHLPVVDRVSREPIGMLTASDIIRHQRGNVLFIIGELAKAESLYELTRLSWQLPHYFAAHAKRAGDFDIAGKVLSQATDIMTRKLIRFYQRDHGDAPMGYCWLVYGSQAREDQTMGSDQDNGLLLERKPDEAQAAWFADMADYVCQGLGKCGIKLCDGNIMASNPDLRLALDDAIEEARGWVNAPTSEAIMHFNIFLDVRGVAGDLGLFRQLQQARAPLLKQKMFLAALARHNNEVPVPLSMFQKFVYQKGHSKKDCIDLKVHAIAIINNIIRIYALANEVMVPSTPARLANMPANSGLSTRDGQNLRDIWLFLNRLRWRHQLTQNVTDNLVSVSELSSIEKHQLKAAFKAIERSQQAAVMAFSGGMG</sequence>
<dbReference type="InterPro" id="IPR051462">
    <property type="entry name" value="CBS_domain-containing"/>
</dbReference>
<keyword evidence="1" id="KW-0677">Repeat</keyword>
<accession>A0A918N041</accession>
<organism evidence="5 6">
    <name type="scientific">Alteromonas halophila</name>
    <dbReference type="NCBI Taxonomy" id="516698"/>
    <lineage>
        <taxon>Bacteria</taxon>
        <taxon>Pseudomonadati</taxon>
        <taxon>Pseudomonadota</taxon>
        <taxon>Gammaproteobacteria</taxon>
        <taxon>Alteromonadales</taxon>
        <taxon>Alteromonadaceae</taxon>
        <taxon>Alteromonas/Salinimonas group</taxon>
        <taxon>Alteromonas</taxon>
    </lineage>
</organism>
<dbReference type="CDD" id="cd00038">
    <property type="entry name" value="CAP_ED"/>
    <property type="match status" value="1"/>
</dbReference>
<dbReference type="PROSITE" id="PS50042">
    <property type="entry name" value="CNMP_BINDING_3"/>
    <property type="match status" value="1"/>
</dbReference>
<evidence type="ECO:0000256" key="1">
    <source>
        <dbReference type="ARBA" id="ARBA00022737"/>
    </source>
</evidence>
<dbReference type="InterPro" id="IPR046342">
    <property type="entry name" value="CBS_dom_sf"/>
</dbReference>
<evidence type="ECO:0000259" key="4">
    <source>
        <dbReference type="PROSITE" id="PS51371"/>
    </source>
</evidence>
<dbReference type="CDD" id="cd04587">
    <property type="entry name" value="CBS_pair_CAP-ED_NT_Pol-beta-like_DUF294_assoc"/>
    <property type="match status" value="1"/>
</dbReference>
<dbReference type="Gene3D" id="3.10.580.10">
    <property type="entry name" value="CBS-domain"/>
    <property type="match status" value="1"/>
</dbReference>
<keyword evidence="6" id="KW-1185">Reference proteome</keyword>
<dbReference type="Pfam" id="PF03445">
    <property type="entry name" value="DUF294"/>
    <property type="match status" value="1"/>
</dbReference>
<reference evidence="5" key="1">
    <citation type="journal article" date="2014" name="Int. J. Syst. Evol. Microbiol.">
        <title>Complete genome sequence of Corynebacterium casei LMG S-19264T (=DSM 44701T), isolated from a smear-ripened cheese.</title>
        <authorList>
            <consortium name="US DOE Joint Genome Institute (JGI-PGF)"/>
            <person name="Walter F."/>
            <person name="Albersmeier A."/>
            <person name="Kalinowski J."/>
            <person name="Ruckert C."/>
        </authorList>
    </citation>
    <scope>NUCLEOTIDE SEQUENCE</scope>
    <source>
        <strain evidence="5">KCTC 22164</strain>
    </source>
</reference>
<dbReference type="RefSeq" id="WP_189407558.1">
    <property type="nucleotide sequence ID" value="NZ_BMXP01000008.1"/>
</dbReference>
<dbReference type="SMART" id="SM00116">
    <property type="entry name" value="CBS"/>
    <property type="match status" value="2"/>
</dbReference>
<dbReference type="InterPro" id="IPR018490">
    <property type="entry name" value="cNMP-bd_dom_sf"/>
</dbReference>
<feature type="domain" description="Cyclic nucleotide-binding" evidence="3">
    <location>
        <begin position="17"/>
        <end position="115"/>
    </location>
</feature>
<protein>
    <submittedName>
        <fullName evidence="5">Cyclic nucleotide-binding protein</fullName>
    </submittedName>
</protein>
<dbReference type="InterPro" id="IPR014710">
    <property type="entry name" value="RmlC-like_jellyroll"/>
</dbReference>
<dbReference type="CDD" id="cd05401">
    <property type="entry name" value="NT_GlnE_GlnD_like"/>
    <property type="match status" value="1"/>
</dbReference>
<dbReference type="GO" id="GO:0008773">
    <property type="term" value="F:[protein-PII] uridylyltransferase activity"/>
    <property type="evidence" value="ECO:0007669"/>
    <property type="project" value="InterPro"/>
</dbReference>
<dbReference type="EMBL" id="BMXP01000008">
    <property type="protein sequence ID" value="GGW92285.1"/>
    <property type="molecule type" value="Genomic_DNA"/>
</dbReference>
<dbReference type="Gene3D" id="2.60.120.10">
    <property type="entry name" value="Jelly Rolls"/>
    <property type="match status" value="1"/>
</dbReference>
<dbReference type="SUPFAM" id="SSF51206">
    <property type="entry name" value="cAMP-binding domain-like"/>
    <property type="match status" value="1"/>
</dbReference>
<name>A0A918N041_9ALTE</name>
<dbReference type="InterPro" id="IPR000644">
    <property type="entry name" value="CBS_dom"/>
</dbReference>
<keyword evidence="2" id="KW-0129">CBS domain</keyword>
<dbReference type="Proteomes" id="UP000631300">
    <property type="component" value="Unassembled WGS sequence"/>
</dbReference>
<dbReference type="PANTHER" id="PTHR48108">
    <property type="entry name" value="CBS DOMAIN-CONTAINING PROTEIN CBSX2, CHLOROPLASTIC"/>
    <property type="match status" value="1"/>
</dbReference>
<comment type="caution">
    <text evidence="5">The sequence shown here is derived from an EMBL/GenBank/DDBJ whole genome shotgun (WGS) entry which is preliminary data.</text>
</comment>
<evidence type="ECO:0000259" key="3">
    <source>
        <dbReference type="PROSITE" id="PS50042"/>
    </source>
</evidence>
<dbReference type="InterPro" id="IPR000595">
    <property type="entry name" value="cNMP-bd_dom"/>
</dbReference>
<evidence type="ECO:0000313" key="5">
    <source>
        <dbReference type="EMBL" id="GGW92285.1"/>
    </source>
</evidence>
<dbReference type="AlphaFoldDB" id="A0A918N041"/>
<gene>
    <name evidence="5" type="ORF">GCM10007391_28280</name>
</gene>
<dbReference type="PROSITE" id="PS51371">
    <property type="entry name" value="CBS"/>
    <property type="match status" value="2"/>
</dbReference>